<sequence length="167" mass="19892">MVDTQINDFEDLLSHHENIIYHIINKYGIRDPEKEFYQDGVIALWQAAASYDESKGKFSSYAYFKIEKEILSMIRIRIRQIEKQEAYKKQLENRGNIGKTHLELGFDPYLFQMIEQVLTKNQMKWFSLYVLQDLTIKEIAQQEDVTLDAVKNWARLAKRKIKKVLEQ</sequence>
<dbReference type="InterPro" id="IPR007627">
    <property type="entry name" value="RNA_pol_sigma70_r2"/>
</dbReference>
<dbReference type="Pfam" id="PF04297">
    <property type="entry name" value="UPF0122"/>
    <property type="match status" value="1"/>
</dbReference>
<feature type="domain" description="RNA polymerase sigma-70 region 2" evidence="3">
    <location>
        <begin position="13"/>
        <end position="75"/>
    </location>
</feature>
<dbReference type="InterPro" id="IPR036388">
    <property type="entry name" value="WH-like_DNA-bd_sf"/>
</dbReference>
<comment type="caution">
    <text evidence="4">The sequence shown here is derived from an EMBL/GenBank/DDBJ whole genome shotgun (WGS) entry which is preliminary data.</text>
</comment>
<evidence type="ECO:0000313" key="5">
    <source>
        <dbReference type="Proteomes" id="UP001145072"/>
    </source>
</evidence>
<evidence type="ECO:0000256" key="2">
    <source>
        <dbReference type="ARBA" id="ARBA00024764"/>
    </source>
</evidence>
<organism evidence="4 5">
    <name type="scientific">Aquibacillus koreensis</name>
    <dbReference type="NCBI Taxonomy" id="279446"/>
    <lineage>
        <taxon>Bacteria</taxon>
        <taxon>Bacillati</taxon>
        <taxon>Bacillota</taxon>
        <taxon>Bacilli</taxon>
        <taxon>Bacillales</taxon>
        <taxon>Bacillaceae</taxon>
        <taxon>Aquibacillus</taxon>
    </lineage>
</organism>
<dbReference type="Pfam" id="PF04542">
    <property type="entry name" value="Sigma70_r2"/>
    <property type="match status" value="1"/>
</dbReference>
<dbReference type="InterPro" id="IPR013325">
    <property type="entry name" value="RNA_pol_sigma_r2"/>
</dbReference>
<dbReference type="GO" id="GO:0003700">
    <property type="term" value="F:DNA-binding transcription factor activity"/>
    <property type="evidence" value="ECO:0007669"/>
    <property type="project" value="InterPro"/>
</dbReference>
<name>A0A9X3WQV6_9BACI</name>
<comment type="function">
    <text evidence="2">Might take part in the signal recognition particle (SRP) pathway. This is inferred from the conservation of its genetic proximity to ftsY/ffh. May be a regulatory protein.</text>
</comment>
<comment type="similarity">
    <text evidence="1">Belongs to the UPF0122 family.</text>
</comment>
<keyword evidence="5" id="KW-1185">Reference proteome</keyword>
<dbReference type="InterPro" id="IPR013324">
    <property type="entry name" value="RNA_pol_sigma_r3/r4-like"/>
</dbReference>
<dbReference type="InterPro" id="IPR007394">
    <property type="entry name" value="UPF0122"/>
</dbReference>
<proteinExistence type="inferred from homology"/>
<dbReference type="Gene3D" id="1.10.10.10">
    <property type="entry name" value="Winged helix-like DNA-binding domain superfamily/Winged helix DNA-binding domain"/>
    <property type="match status" value="1"/>
</dbReference>
<dbReference type="RefSeq" id="WP_259870060.1">
    <property type="nucleotide sequence ID" value="NZ_JAMQJZ010000024.1"/>
</dbReference>
<dbReference type="AlphaFoldDB" id="A0A9X3WQV6"/>
<reference evidence="4" key="1">
    <citation type="submission" date="2022-06" db="EMBL/GenBank/DDBJ databases">
        <title>Aquibacillus sp. a new bacterium isolated from soil saline samples.</title>
        <authorList>
            <person name="Galisteo C."/>
            <person name="De La Haba R."/>
            <person name="Sanchez-Porro C."/>
            <person name="Ventosa A."/>
        </authorList>
    </citation>
    <scope>NUCLEOTIDE SEQUENCE</scope>
    <source>
        <strain evidence="4">JCM 12387</strain>
    </source>
</reference>
<dbReference type="SUPFAM" id="SSF88946">
    <property type="entry name" value="Sigma2 domain of RNA polymerase sigma factors"/>
    <property type="match status" value="1"/>
</dbReference>
<evidence type="ECO:0000256" key="1">
    <source>
        <dbReference type="ARBA" id="ARBA00008720"/>
    </source>
</evidence>
<dbReference type="GO" id="GO:0006352">
    <property type="term" value="P:DNA-templated transcription initiation"/>
    <property type="evidence" value="ECO:0007669"/>
    <property type="project" value="InterPro"/>
</dbReference>
<protein>
    <submittedName>
        <fullName evidence="4">Sigma-70 family RNA polymerase sigma factor</fullName>
    </submittedName>
</protein>
<dbReference type="NCBIfam" id="TIGR02937">
    <property type="entry name" value="sigma70-ECF"/>
    <property type="match status" value="1"/>
</dbReference>
<dbReference type="SUPFAM" id="SSF88659">
    <property type="entry name" value="Sigma3 and sigma4 domains of RNA polymerase sigma factors"/>
    <property type="match status" value="1"/>
</dbReference>
<dbReference type="Proteomes" id="UP001145072">
    <property type="component" value="Unassembled WGS sequence"/>
</dbReference>
<dbReference type="InterPro" id="IPR014284">
    <property type="entry name" value="RNA_pol_sigma-70_dom"/>
</dbReference>
<evidence type="ECO:0000259" key="3">
    <source>
        <dbReference type="Pfam" id="PF04542"/>
    </source>
</evidence>
<accession>A0A9X3WQV6</accession>
<evidence type="ECO:0000313" key="4">
    <source>
        <dbReference type="EMBL" id="MDC3422616.1"/>
    </source>
</evidence>
<gene>
    <name evidence="4" type="ORF">NC661_19880</name>
</gene>
<dbReference type="Gene3D" id="1.10.1740.10">
    <property type="match status" value="1"/>
</dbReference>
<dbReference type="EMBL" id="JAMQJZ010000024">
    <property type="protein sequence ID" value="MDC3422616.1"/>
    <property type="molecule type" value="Genomic_DNA"/>
</dbReference>